<organism evidence="2 3">
    <name type="scientific">Streptohalobacillus salinus</name>
    <dbReference type="NCBI Taxonomy" id="621096"/>
    <lineage>
        <taxon>Bacteria</taxon>
        <taxon>Bacillati</taxon>
        <taxon>Bacillota</taxon>
        <taxon>Bacilli</taxon>
        <taxon>Bacillales</taxon>
        <taxon>Bacillaceae</taxon>
        <taxon>Streptohalobacillus</taxon>
    </lineage>
</organism>
<dbReference type="Proteomes" id="UP000247922">
    <property type="component" value="Unassembled WGS sequence"/>
</dbReference>
<proteinExistence type="predicted"/>
<gene>
    <name evidence="2" type="ORF">DES38_1095</name>
</gene>
<dbReference type="EMBL" id="QJJR01000009">
    <property type="protein sequence ID" value="PXW89769.1"/>
    <property type="molecule type" value="Genomic_DNA"/>
</dbReference>
<reference evidence="2 3" key="1">
    <citation type="submission" date="2018-05" db="EMBL/GenBank/DDBJ databases">
        <title>Genomic Encyclopedia of Type Strains, Phase IV (KMG-IV): sequencing the most valuable type-strain genomes for metagenomic binning, comparative biology and taxonomic classification.</title>
        <authorList>
            <person name="Goeker M."/>
        </authorList>
    </citation>
    <scope>NUCLEOTIDE SEQUENCE [LARGE SCALE GENOMIC DNA]</scope>
    <source>
        <strain evidence="2 3">DSM 22440</strain>
    </source>
</reference>
<evidence type="ECO:0000313" key="3">
    <source>
        <dbReference type="Proteomes" id="UP000247922"/>
    </source>
</evidence>
<dbReference type="RefSeq" id="WP_146206369.1">
    <property type="nucleotide sequence ID" value="NZ_QJJR01000009.1"/>
</dbReference>
<dbReference type="AlphaFoldDB" id="A0A2V3WLZ4"/>
<feature type="domain" description="KAP NTPase" evidence="1">
    <location>
        <begin position="6"/>
        <end position="171"/>
    </location>
</feature>
<comment type="caution">
    <text evidence="2">The sequence shown here is derived from an EMBL/GenBank/DDBJ whole genome shotgun (WGS) entry which is preliminary data.</text>
</comment>
<sequence>MIKIEAQKIIKVMNKLDVLPYQKIMFDGKWGIGKTKYILESTNDKENVYYISLFGKRDINTIYQELYYLLIPEDKVKFNKILNKIGKINYSQFGFNVSIPLIADMFKNVQAELESTSNITIIIDDLERKQDDFNIKEVFGFVDTITKREGIKVVLVASSDNFSNETKKQFEEYAEKSLDRIYKISTYSKDAPQKIMGDDIWLAIQDIYQENKLKNLRTLEKANLFIKEVLNEIPVSVLNDRISKEDIYKICFSIVLFEVDLKGNMEPLTDIDEKSRKSFYEAYDSEEKIPNYIWHYILKRALKNSMMYNFVSVILDWFSTGEFSINRFNDEAKLVNSYVELKYPLFMSEKELAMESGDFSIFICNINQDISFKNFLQRLDELATITEKTEIGLNYKVDEVVDWMTNKYDFDNYDTTYFEHFVRRESKFINEVILKLQDKARSNYINNLVLIMVNNANKLHLTNEEINVTVEFIGFFNKLNDEEKDIVVEEMQKNKWFLPFPFGEITEYHWTYCHNIFQFIVEIDKGVKTSLVLDAREYFEREIDKHSDEIFKYRLRHLIKQYL</sequence>
<dbReference type="OrthoDB" id="88903at2"/>
<name>A0A2V3WLZ4_9BACI</name>
<evidence type="ECO:0000313" key="2">
    <source>
        <dbReference type="EMBL" id="PXW89769.1"/>
    </source>
</evidence>
<protein>
    <recommendedName>
        <fullName evidence="1">KAP NTPase domain-containing protein</fullName>
    </recommendedName>
</protein>
<dbReference type="InterPro" id="IPR011646">
    <property type="entry name" value="KAP_P-loop"/>
</dbReference>
<dbReference type="Pfam" id="PF07693">
    <property type="entry name" value="KAP_NTPase"/>
    <property type="match status" value="1"/>
</dbReference>
<keyword evidence="3" id="KW-1185">Reference proteome</keyword>
<evidence type="ECO:0000259" key="1">
    <source>
        <dbReference type="Pfam" id="PF07693"/>
    </source>
</evidence>
<accession>A0A2V3WLZ4</accession>